<evidence type="ECO:0000313" key="3">
    <source>
        <dbReference type="Proteomes" id="UP000015453"/>
    </source>
</evidence>
<reference evidence="2 3" key="1">
    <citation type="journal article" date="2013" name="BMC Genomics">
        <title>The miniature genome of a carnivorous plant Genlisea aurea contains a low number of genes and short non-coding sequences.</title>
        <authorList>
            <person name="Leushkin E.V."/>
            <person name="Sutormin R.A."/>
            <person name="Nabieva E.R."/>
            <person name="Penin A.A."/>
            <person name="Kondrashov A.S."/>
            <person name="Logacheva M.D."/>
        </authorList>
    </citation>
    <scope>NUCLEOTIDE SEQUENCE [LARGE SCALE GENOMIC DNA]</scope>
</reference>
<feature type="compositionally biased region" description="Polar residues" evidence="1">
    <location>
        <begin position="1"/>
        <end position="10"/>
    </location>
</feature>
<feature type="region of interest" description="Disordered" evidence="1">
    <location>
        <begin position="37"/>
        <end position="107"/>
    </location>
</feature>
<organism evidence="2 3">
    <name type="scientific">Genlisea aurea</name>
    <dbReference type="NCBI Taxonomy" id="192259"/>
    <lineage>
        <taxon>Eukaryota</taxon>
        <taxon>Viridiplantae</taxon>
        <taxon>Streptophyta</taxon>
        <taxon>Embryophyta</taxon>
        <taxon>Tracheophyta</taxon>
        <taxon>Spermatophyta</taxon>
        <taxon>Magnoliopsida</taxon>
        <taxon>eudicotyledons</taxon>
        <taxon>Gunneridae</taxon>
        <taxon>Pentapetalae</taxon>
        <taxon>asterids</taxon>
        <taxon>lamiids</taxon>
        <taxon>Lamiales</taxon>
        <taxon>Lentibulariaceae</taxon>
        <taxon>Genlisea</taxon>
    </lineage>
</organism>
<sequence>MSENETSVVENKTEEKNSDSEGEVNCSCCGILSISKSKRKGDDKKSRDKCIPKCKKSKKPSSSYSPESYRKNFDEGKQKEKSMASSSSSKTKWLEKKTKQKKVPKENCRKCKKSLTTEIVELCSDCDDDVEKISCCGLSIKIPQNNSIAKPNPK</sequence>
<accession>S8BVT2</accession>
<gene>
    <name evidence="2" type="ORF">M569_16083</name>
</gene>
<dbReference type="Proteomes" id="UP000015453">
    <property type="component" value="Unassembled WGS sequence"/>
</dbReference>
<dbReference type="AlphaFoldDB" id="S8BVT2"/>
<feature type="compositionally biased region" description="Basic and acidic residues" evidence="1">
    <location>
        <begin position="92"/>
        <end position="107"/>
    </location>
</feature>
<evidence type="ECO:0000256" key="1">
    <source>
        <dbReference type="SAM" id="MobiDB-lite"/>
    </source>
</evidence>
<dbReference type="EMBL" id="AUSU01008950">
    <property type="protein sequence ID" value="EPS58730.1"/>
    <property type="molecule type" value="Genomic_DNA"/>
</dbReference>
<feature type="compositionally biased region" description="Basic and acidic residues" evidence="1">
    <location>
        <begin position="68"/>
        <end position="82"/>
    </location>
</feature>
<proteinExistence type="predicted"/>
<name>S8BVT2_9LAMI</name>
<keyword evidence="3" id="KW-1185">Reference proteome</keyword>
<protein>
    <submittedName>
        <fullName evidence="2">Uncharacterized protein</fullName>
    </submittedName>
</protein>
<feature type="region of interest" description="Disordered" evidence="1">
    <location>
        <begin position="1"/>
        <end position="25"/>
    </location>
</feature>
<evidence type="ECO:0000313" key="2">
    <source>
        <dbReference type="EMBL" id="EPS58730.1"/>
    </source>
</evidence>
<feature type="compositionally biased region" description="Basic and acidic residues" evidence="1">
    <location>
        <begin position="40"/>
        <end position="51"/>
    </location>
</feature>
<comment type="caution">
    <text evidence="2">The sequence shown here is derived from an EMBL/GenBank/DDBJ whole genome shotgun (WGS) entry which is preliminary data.</text>
</comment>